<accession>A0ABQ6M9M7</accession>
<sequence>MLPTHIGGRDILQSRKALIAALDKHNGILLVRDSPVTDASTMKETLSNEEDPLISSMSYTGGSNNRTALVDGVLDAGTEPHYLHIPEHSEMAYLDRFPSLISFACVLPATVSGGSTTVVESAAVEGRLPAPMRAKLRTLGIEHVMYYGSEGVKTWQLAFSTSRPQDVEEYARVRGWALRWTPKKTGVYLSYRRASFLQHPRTRGIVLSQTDLSGSFYGPRGQHRGWAPFASMEFHRQPYSFRWGDGSEWTEEEKDSWGRAKEASLRRVEWQKGDLLLLDNLVAMHGRLPFEGDRKMAVMLGDPYERVQPDRGGWRGGMWVDSLKPSTVL</sequence>
<organism evidence="4 5">
    <name type="scientific">Tetraparma gracilis</name>
    <dbReference type="NCBI Taxonomy" id="2962635"/>
    <lineage>
        <taxon>Eukaryota</taxon>
        <taxon>Sar</taxon>
        <taxon>Stramenopiles</taxon>
        <taxon>Ochrophyta</taxon>
        <taxon>Bolidophyceae</taxon>
        <taxon>Parmales</taxon>
        <taxon>Triparmaceae</taxon>
        <taxon>Tetraparma</taxon>
    </lineage>
</organism>
<evidence type="ECO:0000256" key="2">
    <source>
        <dbReference type="ARBA" id="ARBA00023194"/>
    </source>
</evidence>
<keyword evidence="5" id="KW-1185">Reference proteome</keyword>
<dbReference type="EMBL" id="BRYB01001284">
    <property type="protein sequence ID" value="GMI22312.1"/>
    <property type="molecule type" value="Genomic_DNA"/>
</dbReference>
<feature type="domain" description="TauD/TfdA-like" evidence="3">
    <location>
        <begin position="15"/>
        <end position="299"/>
    </location>
</feature>
<reference evidence="4 5" key="1">
    <citation type="journal article" date="2023" name="Commun. Biol.">
        <title>Genome analysis of Parmales, the sister group of diatoms, reveals the evolutionary specialization of diatoms from phago-mixotrophs to photoautotrophs.</title>
        <authorList>
            <person name="Ban H."/>
            <person name="Sato S."/>
            <person name="Yoshikawa S."/>
            <person name="Yamada K."/>
            <person name="Nakamura Y."/>
            <person name="Ichinomiya M."/>
            <person name="Sato N."/>
            <person name="Blanc-Mathieu R."/>
            <person name="Endo H."/>
            <person name="Kuwata A."/>
            <person name="Ogata H."/>
        </authorList>
    </citation>
    <scope>NUCLEOTIDE SEQUENCE [LARGE SCALE GENOMIC DNA]</scope>
</reference>
<dbReference type="InterPro" id="IPR003819">
    <property type="entry name" value="TauD/TfdA-like"/>
</dbReference>
<name>A0ABQ6M9M7_9STRA</name>
<evidence type="ECO:0000313" key="4">
    <source>
        <dbReference type="EMBL" id="GMI22312.1"/>
    </source>
</evidence>
<dbReference type="PANTHER" id="PTHR10696:SF56">
    <property type="entry name" value="TAUD_TFDA-LIKE DOMAIN-CONTAINING PROTEIN"/>
    <property type="match status" value="1"/>
</dbReference>
<dbReference type="InterPro" id="IPR050411">
    <property type="entry name" value="AlphaKG_dependent_hydroxylases"/>
</dbReference>
<dbReference type="Gene3D" id="3.60.130.10">
    <property type="entry name" value="Clavaminate synthase-like"/>
    <property type="match status" value="1"/>
</dbReference>
<evidence type="ECO:0000256" key="1">
    <source>
        <dbReference type="ARBA" id="ARBA00023002"/>
    </source>
</evidence>
<dbReference type="PANTHER" id="PTHR10696">
    <property type="entry name" value="GAMMA-BUTYROBETAINE HYDROXYLASE-RELATED"/>
    <property type="match status" value="1"/>
</dbReference>
<dbReference type="Proteomes" id="UP001165060">
    <property type="component" value="Unassembled WGS sequence"/>
</dbReference>
<keyword evidence="1" id="KW-0560">Oxidoreductase</keyword>
<gene>
    <name evidence="4" type="ORF">TeGR_g3538</name>
</gene>
<proteinExistence type="predicted"/>
<keyword evidence="2" id="KW-0045">Antibiotic biosynthesis</keyword>
<evidence type="ECO:0000259" key="3">
    <source>
        <dbReference type="Pfam" id="PF02668"/>
    </source>
</evidence>
<dbReference type="InterPro" id="IPR042098">
    <property type="entry name" value="TauD-like_sf"/>
</dbReference>
<dbReference type="Pfam" id="PF02668">
    <property type="entry name" value="TauD"/>
    <property type="match status" value="1"/>
</dbReference>
<evidence type="ECO:0000313" key="5">
    <source>
        <dbReference type="Proteomes" id="UP001165060"/>
    </source>
</evidence>
<dbReference type="SUPFAM" id="SSF51197">
    <property type="entry name" value="Clavaminate synthase-like"/>
    <property type="match status" value="1"/>
</dbReference>
<protein>
    <recommendedName>
        <fullName evidence="3">TauD/TfdA-like domain-containing protein</fullName>
    </recommendedName>
</protein>
<comment type="caution">
    <text evidence="4">The sequence shown here is derived from an EMBL/GenBank/DDBJ whole genome shotgun (WGS) entry which is preliminary data.</text>
</comment>